<organism evidence="1 2">
    <name type="scientific">Fistulifera solaris</name>
    <name type="common">Oleaginous diatom</name>
    <dbReference type="NCBI Taxonomy" id="1519565"/>
    <lineage>
        <taxon>Eukaryota</taxon>
        <taxon>Sar</taxon>
        <taxon>Stramenopiles</taxon>
        <taxon>Ochrophyta</taxon>
        <taxon>Bacillariophyta</taxon>
        <taxon>Bacillariophyceae</taxon>
        <taxon>Bacillariophycidae</taxon>
        <taxon>Naviculales</taxon>
        <taxon>Naviculaceae</taxon>
        <taxon>Fistulifera</taxon>
    </lineage>
</organism>
<dbReference type="OrthoDB" id="197846at2759"/>
<gene>
    <name evidence="1" type="ORF">FisN_UnNu037</name>
</gene>
<keyword evidence="2" id="KW-1185">Reference proteome</keyword>
<proteinExistence type="predicted"/>
<comment type="caution">
    <text evidence="1">The sequence shown here is derived from an EMBL/GenBank/DDBJ whole genome shotgun (WGS) entry which is preliminary data.</text>
</comment>
<dbReference type="AlphaFoldDB" id="A0A1Z5JFD0"/>
<evidence type="ECO:0000313" key="1">
    <source>
        <dbReference type="EMBL" id="GAX12679.1"/>
    </source>
</evidence>
<dbReference type="InParanoid" id="A0A1Z5JFD0"/>
<dbReference type="Proteomes" id="UP000198406">
    <property type="component" value="Unassembled WGS sequence"/>
</dbReference>
<evidence type="ECO:0000313" key="2">
    <source>
        <dbReference type="Proteomes" id="UP000198406"/>
    </source>
</evidence>
<sequence>MKCTTRVSRLWLCFQVLMGLVTSRGFSLFARKAPQKADVIGSCLSRAEAYEQLETFLQQDAANSATFQIQGWRWHTMSLARQAERLQQLAVRRPHDTAVITRAVQHVVNFNMKALHQIETDLFFPWVRKQIATKNPAIGSAIHVVLEELEELRQSVQILGSQMNQDATLIPSSSASIAERSAQVAQQTRSMLHLENTYLVPTIARIIPESEQKSFNNQVIRNLGIWDSRLHLVGMYEAIADDPTEMKLFEQIIPSLARKMIPRWKRLLYEPVAGDW</sequence>
<dbReference type="Gene3D" id="1.20.120.520">
    <property type="entry name" value="nmb1532 protein domain like"/>
    <property type="match status" value="1"/>
</dbReference>
<reference evidence="1 2" key="1">
    <citation type="journal article" date="2015" name="Plant Cell">
        <title>Oil accumulation by the oleaginous diatom Fistulifera solaris as revealed by the genome and transcriptome.</title>
        <authorList>
            <person name="Tanaka T."/>
            <person name="Maeda Y."/>
            <person name="Veluchamy A."/>
            <person name="Tanaka M."/>
            <person name="Abida H."/>
            <person name="Marechal E."/>
            <person name="Bowler C."/>
            <person name="Muto M."/>
            <person name="Sunaga Y."/>
            <person name="Tanaka M."/>
            <person name="Yoshino T."/>
            <person name="Taniguchi T."/>
            <person name="Fukuda Y."/>
            <person name="Nemoto M."/>
            <person name="Matsumoto M."/>
            <person name="Wong P.S."/>
            <person name="Aburatani S."/>
            <person name="Fujibuchi W."/>
        </authorList>
    </citation>
    <scope>NUCLEOTIDE SEQUENCE [LARGE SCALE GENOMIC DNA]</scope>
    <source>
        <strain evidence="1 2">JPCC DA0580</strain>
    </source>
</reference>
<accession>A0A1Z5JFD0</accession>
<name>A0A1Z5JFD0_FISSO</name>
<dbReference type="EMBL" id="BDSP01000054">
    <property type="protein sequence ID" value="GAX12679.1"/>
    <property type="molecule type" value="Genomic_DNA"/>
</dbReference>
<protein>
    <submittedName>
        <fullName evidence="1">Uncharacterized protein</fullName>
    </submittedName>
</protein>